<reference evidence="18 19" key="1">
    <citation type="journal article" date="2019" name="Int. J. Syst. Evol. Microbiol.">
        <title>The Global Catalogue of Microorganisms (GCM) 10K type strain sequencing project: providing services to taxonomists for standard genome sequencing and annotation.</title>
        <authorList>
            <consortium name="The Broad Institute Genomics Platform"/>
            <consortium name="The Broad Institute Genome Sequencing Center for Infectious Disease"/>
            <person name="Wu L."/>
            <person name="Ma J."/>
        </authorList>
    </citation>
    <scope>NUCLEOTIDE SEQUENCE [LARGE SCALE GENOMIC DNA]</scope>
    <source>
        <strain evidence="18 19">JCM 15421</strain>
    </source>
</reference>
<keyword evidence="12 14" id="KW-0378">Hydrolase</keyword>
<evidence type="ECO:0000256" key="13">
    <source>
        <dbReference type="ARBA" id="ARBA00023211"/>
    </source>
</evidence>
<organism evidence="18 19">
    <name type="scientific">Dokdonella soli</name>
    <dbReference type="NCBI Taxonomy" id="529810"/>
    <lineage>
        <taxon>Bacteria</taxon>
        <taxon>Pseudomonadati</taxon>
        <taxon>Pseudomonadota</taxon>
        <taxon>Gammaproteobacteria</taxon>
        <taxon>Lysobacterales</taxon>
        <taxon>Rhodanobacteraceae</taxon>
        <taxon>Dokdonella</taxon>
    </lineage>
</organism>
<feature type="binding site" evidence="14 15">
    <location>
        <position position="17"/>
    </location>
    <ligand>
        <name>a divalent metal cation</name>
        <dbReference type="ChEBI" id="CHEBI:60240"/>
    </ligand>
</feature>
<dbReference type="InterPro" id="IPR001352">
    <property type="entry name" value="RNase_HII/HIII"/>
</dbReference>
<dbReference type="HAMAP" id="MF_00052_B">
    <property type="entry name" value="RNase_HII_B"/>
    <property type="match status" value="1"/>
</dbReference>
<dbReference type="InterPro" id="IPR012337">
    <property type="entry name" value="RNaseH-like_sf"/>
</dbReference>
<comment type="catalytic activity">
    <reaction evidence="1 14 15 16">
        <text>Endonucleolytic cleavage to 5'-phosphomonoester.</text>
        <dbReference type="EC" id="3.1.26.4"/>
    </reaction>
</comment>
<keyword evidence="11 14" id="KW-0255">Endonuclease</keyword>
<evidence type="ECO:0000256" key="15">
    <source>
        <dbReference type="PROSITE-ProRule" id="PRU01319"/>
    </source>
</evidence>
<dbReference type="InterPro" id="IPR036397">
    <property type="entry name" value="RNaseH_sf"/>
</dbReference>
<evidence type="ECO:0000256" key="9">
    <source>
        <dbReference type="ARBA" id="ARBA00022722"/>
    </source>
</evidence>
<gene>
    <name evidence="14 18" type="primary">rnhB</name>
    <name evidence="18" type="ORF">GCM10009105_34050</name>
</gene>
<comment type="subcellular location">
    <subcellularLocation>
        <location evidence="4 14">Cytoplasm</location>
    </subcellularLocation>
</comment>
<comment type="cofactor">
    <cofactor evidence="14 15">
        <name>Mn(2+)</name>
        <dbReference type="ChEBI" id="CHEBI:29035"/>
    </cofactor>
    <cofactor evidence="14 15">
        <name>Mg(2+)</name>
        <dbReference type="ChEBI" id="CHEBI:18420"/>
    </cofactor>
    <text evidence="14 15">Manganese or magnesium. Binds 1 divalent metal ion per monomer in the absence of substrate. May bind a second metal ion after substrate binding.</text>
</comment>
<evidence type="ECO:0000256" key="8">
    <source>
        <dbReference type="ARBA" id="ARBA00022490"/>
    </source>
</evidence>
<evidence type="ECO:0000256" key="3">
    <source>
        <dbReference type="ARBA" id="ARBA00004065"/>
    </source>
</evidence>
<dbReference type="InterPro" id="IPR024567">
    <property type="entry name" value="RNase_HII/HIII_dom"/>
</dbReference>
<dbReference type="InterPro" id="IPR022898">
    <property type="entry name" value="RNase_HII"/>
</dbReference>
<keyword evidence="13 14" id="KW-0464">Manganese</keyword>
<evidence type="ECO:0000256" key="4">
    <source>
        <dbReference type="ARBA" id="ARBA00004496"/>
    </source>
</evidence>
<evidence type="ECO:0000256" key="16">
    <source>
        <dbReference type="RuleBase" id="RU003515"/>
    </source>
</evidence>
<dbReference type="Gene3D" id="3.30.420.10">
    <property type="entry name" value="Ribonuclease H-like superfamily/Ribonuclease H"/>
    <property type="match status" value="1"/>
</dbReference>
<evidence type="ECO:0000259" key="17">
    <source>
        <dbReference type="PROSITE" id="PS51975"/>
    </source>
</evidence>
<evidence type="ECO:0000256" key="1">
    <source>
        <dbReference type="ARBA" id="ARBA00000077"/>
    </source>
</evidence>
<evidence type="ECO:0000256" key="11">
    <source>
        <dbReference type="ARBA" id="ARBA00022759"/>
    </source>
</evidence>
<evidence type="ECO:0000256" key="7">
    <source>
        <dbReference type="ARBA" id="ARBA00019179"/>
    </source>
</evidence>
<evidence type="ECO:0000256" key="5">
    <source>
        <dbReference type="ARBA" id="ARBA00007383"/>
    </source>
</evidence>
<evidence type="ECO:0000256" key="12">
    <source>
        <dbReference type="ARBA" id="ARBA00022801"/>
    </source>
</evidence>
<comment type="caution">
    <text evidence="18">The sequence shown here is derived from an EMBL/GenBank/DDBJ whole genome shotgun (WGS) entry which is preliminary data.</text>
</comment>
<proteinExistence type="inferred from homology"/>
<accession>A0ABN1IWA5</accession>
<dbReference type="CDD" id="cd07182">
    <property type="entry name" value="RNase_HII_bacteria_HII_like"/>
    <property type="match status" value="1"/>
</dbReference>
<evidence type="ECO:0000313" key="19">
    <source>
        <dbReference type="Proteomes" id="UP001501523"/>
    </source>
</evidence>
<evidence type="ECO:0000256" key="10">
    <source>
        <dbReference type="ARBA" id="ARBA00022723"/>
    </source>
</evidence>
<dbReference type="PANTHER" id="PTHR10954">
    <property type="entry name" value="RIBONUCLEASE H2 SUBUNIT A"/>
    <property type="match status" value="1"/>
</dbReference>
<keyword evidence="9 14" id="KW-0540">Nuclease</keyword>
<dbReference type="PANTHER" id="PTHR10954:SF18">
    <property type="entry name" value="RIBONUCLEASE HII"/>
    <property type="match status" value="1"/>
</dbReference>
<keyword evidence="19" id="KW-1185">Reference proteome</keyword>
<name>A0ABN1IWA5_9GAMM</name>
<dbReference type="SUPFAM" id="SSF53098">
    <property type="entry name" value="Ribonuclease H-like"/>
    <property type="match status" value="1"/>
</dbReference>
<sequence>MKASPRSSTPGLVAGVDEAGRGPLAGPVVVAAVILDARRPLEGLADSKALSEAQRESLAPQIRACALAWSVIAVDVDEIERLNILGATMAGMTRALEMLSVAPDLALIDGNRLPKTLPCAARAIIGGDASEPAISAASILAKTERDRIMRELDPIHPGYGFVRHKGYSTPEHLAALERLGPCRAHRAGFAPVRRLLAPELF</sequence>
<dbReference type="RefSeq" id="WP_343793394.1">
    <property type="nucleotide sequence ID" value="NZ_BAAAEU010000025.1"/>
</dbReference>
<dbReference type="NCBIfam" id="NF000595">
    <property type="entry name" value="PRK00015.1-3"/>
    <property type="match status" value="1"/>
</dbReference>
<comment type="cofactor">
    <cofactor evidence="2">
        <name>Mg(2+)</name>
        <dbReference type="ChEBI" id="CHEBI:18420"/>
    </cofactor>
</comment>
<feature type="binding site" evidence="14 15">
    <location>
        <position position="18"/>
    </location>
    <ligand>
        <name>a divalent metal cation</name>
        <dbReference type="ChEBI" id="CHEBI:60240"/>
    </ligand>
</feature>
<comment type="function">
    <text evidence="3 14 16">Endonuclease that specifically degrades the RNA of RNA-DNA hybrids.</text>
</comment>
<dbReference type="Proteomes" id="UP001501523">
    <property type="component" value="Unassembled WGS sequence"/>
</dbReference>
<keyword evidence="8 14" id="KW-0963">Cytoplasm</keyword>
<comment type="similarity">
    <text evidence="5 14 16">Belongs to the RNase HII family.</text>
</comment>
<evidence type="ECO:0000256" key="2">
    <source>
        <dbReference type="ARBA" id="ARBA00001946"/>
    </source>
</evidence>
<evidence type="ECO:0000256" key="6">
    <source>
        <dbReference type="ARBA" id="ARBA00012180"/>
    </source>
</evidence>
<protein>
    <recommendedName>
        <fullName evidence="7 14">Ribonuclease HII</fullName>
        <shortName evidence="14">RNase HII</shortName>
        <ecNumber evidence="6 14">3.1.26.4</ecNumber>
    </recommendedName>
</protein>
<feature type="domain" description="RNase H type-2" evidence="17">
    <location>
        <begin position="11"/>
        <end position="201"/>
    </location>
</feature>
<feature type="binding site" evidence="14 15">
    <location>
        <position position="109"/>
    </location>
    <ligand>
        <name>a divalent metal cation</name>
        <dbReference type="ChEBI" id="CHEBI:60240"/>
    </ligand>
</feature>
<dbReference type="PROSITE" id="PS51975">
    <property type="entry name" value="RNASE_H_2"/>
    <property type="match status" value="1"/>
</dbReference>
<dbReference type="EMBL" id="BAAAEU010000025">
    <property type="protein sequence ID" value="GAA0722722.1"/>
    <property type="molecule type" value="Genomic_DNA"/>
</dbReference>
<dbReference type="Pfam" id="PF01351">
    <property type="entry name" value="RNase_HII"/>
    <property type="match status" value="1"/>
</dbReference>
<evidence type="ECO:0000313" key="18">
    <source>
        <dbReference type="EMBL" id="GAA0722722.1"/>
    </source>
</evidence>
<evidence type="ECO:0000256" key="14">
    <source>
        <dbReference type="HAMAP-Rule" id="MF_00052"/>
    </source>
</evidence>
<dbReference type="EC" id="3.1.26.4" evidence="6 14"/>
<keyword evidence="10 14" id="KW-0479">Metal-binding</keyword>